<dbReference type="EMBL" id="QTSX02002981">
    <property type="protein sequence ID" value="KAJ9072640.1"/>
    <property type="molecule type" value="Genomic_DNA"/>
</dbReference>
<protein>
    <submittedName>
        <fullName evidence="1">Uncharacterized protein</fullName>
    </submittedName>
</protein>
<name>A0ACC2TD86_9FUNG</name>
<evidence type="ECO:0000313" key="2">
    <source>
        <dbReference type="Proteomes" id="UP001165960"/>
    </source>
</evidence>
<reference evidence="1" key="1">
    <citation type="submission" date="2022-04" db="EMBL/GenBank/DDBJ databases">
        <title>Genome of the entomopathogenic fungus Entomophthora muscae.</title>
        <authorList>
            <person name="Elya C."/>
            <person name="Lovett B.R."/>
            <person name="Lee E."/>
            <person name="Macias A.M."/>
            <person name="Hajek A.E."/>
            <person name="De Bivort B.L."/>
            <person name="Kasson M.T."/>
            <person name="De Fine Licht H.H."/>
            <person name="Stajich J.E."/>
        </authorList>
    </citation>
    <scope>NUCLEOTIDE SEQUENCE</scope>
    <source>
        <strain evidence="1">Berkeley</strain>
    </source>
</reference>
<sequence>MRNITQRPIAVMMADQYYQNEKRPLTTPKSVSPLNKKNISDYIIDHSGPVISPSINLRHIRSQAPSPDQDYTPHP</sequence>
<gene>
    <name evidence="1" type="ORF">DSO57_1025273</name>
</gene>
<keyword evidence="2" id="KW-1185">Reference proteome</keyword>
<proteinExistence type="predicted"/>
<organism evidence="1 2">
    <name type="scientific">Entomophthora muscae</name>
    <dbReference type="NCBI Taxonomy" id="34485"/>
    <lineage>
        <taxon>Eukaryota</taxon>
        <taxon>Fungi</taxon>
        <taxon>Fungi incertae sedis</taxon>
        <taxon>Zoopagomycota</taxon>
        <taxon>Entomophthoromycotina</taxon>
        <taxon>Entomophthoromycetes</taxon>
        <taxon>Entomophthorales</taxon>
        <taxon>Entomophthoraceae</taxon>
        <taxon>Entomophthora</taxon>
    </lineage>
</organism>
<evidence type="ECO:0000313" key="1">
    <source>
        <dbReference type="EMBL" id="KAJ9072640.1"/>
    </source>
</evidence>
<dbReference type="Proteomes" id="UP001165960">
    <property type="component" value="Unassembled WGS sequence"/>
</dbReference>
<accession>A0ACC2TD86</accession>
<comment type="caution">
    <text evidence="1">The sequence shown here is derived from an EMBL/GenBank/DDBJ whole genome shotgun (WGS) entry which is preliminary data.</text>
</comment>